<dbReference type="GO" id="GO:0016020">
    <property type="term" value="C:membrane"/>
    <property type="evidence" value="ECO:0007669"/>
    <property type="project" value="InterPro"/>
</dbReference>
<protein>
    <submittedName>
        <fullName evidence="3">Apolipoprotein N-acyltransferase</fullName>
    </submittedName>
</protein>
<keyword evidence="3" id="KW-0808">Transferase</keyword>
<evidence type="ECO:0000313" key="4">
    <source>
        <dbReference type="Proteomes" id="UP000017862"/>
    </source>
</evidence>
<keyword evidence="1" id="KW-0812">Transmembrane</keyword>
<proteinExistence type="predicted"/>
<feature type="domain" description="Apolipoprotein N-acyltransferase N-terminal" evidence="2">
    <location>
        <begin position="15"/>
        <end position="186"/>
    </location>
</feature>
<name>U6B6R1_9HYPH</name>
<dbReference type="GO" id="GO:0016410">
    <property type="term" value="F:N-acyltransferase activity"/>
    <property type="evidence" value="ECO:0007669"/>
    <property type="project" value="InterPro"/>
</dbReference>
<dbReference type="eggNOG" id="COG0815">
    <property type="taxonomic scope" value="Bacteria"/>
</dbReference>
<dbReference type="PATRIC" id="fig|1261131.3.peg.48"/>
<dbReference type="AlphaFoldDB" id="U6B6R1"/>
<dbReference type="HOGENOM" id="CLU_019563_3_1_5"/>
<accession>U6B6R1</accession>
<dbReference type="GO" id="GO:0042158">
    <property type="term" value="P:lipoprotein biosynthetic process"/>
    <property type="evidence" value="ECO:0007669"/>
    <property type="project" value="InterPro"/>
</dbReference>
<organism evidence="3 4">
    <name type="scientific">Candidatus Liberibacter americanus str. Sao Paulo</name>
    <dbReference type="NCBI Taxonomy" id="1261131"/>
    <lineage>
        <taxon>Bacteria</taxon>
        <taxon>Pseudomonadati</taxon>
        <taxon>Pseudomonadota</taxon>
        <taxon>Alphaproteobacteria</taxon>
        <taxon>Hyphomicrobiales</taxon>
        <taxon>Rhizobiaceae</taxon>
        <taxon>Liberibacter</taxon>
    </lineage>
</organism>
<dbReference type="Pfam" id="PF20154">
    <property type="entry name" value="LNT_N"/>
    <property type="match status" value="1"/>
</dbReference>
<sequence>MLLAGIRRYFLAILAGFICSFAIPPLDLFFASFVSFTLLVWLLDGISSFSGRVYSISRIISSFLVGWSFGIGYFIAGLWWIKEVFMGNTVVFWPSLDVIILCVIIPAFFAIFYGIATSLSSILWSEGIGRIFIIAFSFGLCEWLRSWIIGGTAWNSIGYAAMPIPTMMQSVHFIGLFGINALSVFCFASPALFGTRQDMHLGMSISSILLVLHISYGMWKLEDTSEGSQTIVKKEPIIRIVKPKINLTYKESKENILEHYLSITSIPGASQDKEPTVIVWAGDTSFFSYLDSPQILKRVSSVLKKGQLLVFRPMRTAKEFSNGKNIFYKPIRVMDNKGKFLNDSDVKNIMSLNKYSAYRIADKLNFYYLNFLKNHSFYTHKEIYPLIFSSILFHIDIISNVYSINSIIYLIDDYWMTSSMGGYYQSLRYARIKAVETGLPLIISANNGISAFFDSKSNIIWSISIDSSESIDIYFQSTLRTNIHSEIRMRNFWIIELILLLLAIIAL</sequence>
<feature type="transmembrane region" description="Helical" evidence="1">
    <location>
        <begin position="128"/>
        <end position="150"/>
    </location>
</feature>
<keyword evidence="3" id="KW-0012">Acyltransferase</keyword>
<dbReference type="PANTHER" id="PTHR38686:SF1">
    <property type="entry name" value="APOLIPOPROTEIN N-ACYLTRANSFERASE"/>
    <property type="match status" value="1"/>
</dbReference>
<keyword evidence="1" id="KW-1133">Transmembrane helix</keyword>
<reference evidence="3 4" key="1">
    <citation type="journal article" date="2014" name="Mol. Plant Microbe Interact.">
        <title>The complete genome sequence of Candidatus Liberibacter americanus, associated with citrus Huanglongbing.</title>
        <authorList>
            <person name="Wulff N.A."/>
            <person name="Zhang S."/>
            <person name="Setubal J.C."/>
            <person name="Almeida N.F."/>
            <person name="Martins E.C."/>
            <person name="Harakava R."/>
            <person name="Kumar D."/>
            <person name="Rangel L.T."/>
            <person name="Foissac X."/>
            <person name="Bove J."/>
            <person name="Gabriel D.W."/>
        </authorList>
    </citation>
    <scope>NUCLEOTIDE SEQUENCE [LARGE SCALE GENOMIC DNA]</scope>
    <source>
        <strain evidence="3 4">Sao Paulo</strain>
    </source>
</reference>
<feature type="transmembrane region" description="Helical" evidence="1">
    <location>
        <begin position="7"/>
        <end position="23"/>
    </location>
</feature>
<dbReference type="EMBL" id="CP006604">
    <property type="protein sequence ID" value="AHA27437.1"/>
    <property type="molecule type" value="Genomic_DNA"/>
</dbReference>
<keyword evidence="3" id="KW-0449">Lipoprotein</keyword>
<evidence type="ECO:0000259" key="2">
    <source>
        <dbReference type="Pfam" id="PF20154"/>
    </source>
</evidence>
<dbReference type="STRING" id="1261131.lam_054"/>
<dbReference type="InterPro" id="IPR004563">
    <property type="entry name" value="Apolipo_AcylTrfase"/>
</dbReference>
<keyword evidence="1" id="KW-0472">Membrane</keyword>
<dbReference type="PANTHER" id="PTHR38686">
    <property type="entry name" value="APOLIPOPROTEIN N-ACYLTRANSFERASE"/>
    <property type="match status" value="1"/>
</dbReference>
<feature type="transmembrane region" description="Helical" evidence="1">
    <location>
        <begin position="59"/>
        <end position="81"/>
    </location>
</feature>
<dbReference type="Proteomes" id="UP000017862">
    <property type="component" value="Chromosome"/>
</dbReference>
<evidence type="ECO:0000256" key="1">
    <source>
        <dbReference type="SAM" id="Phobius"/>
    </source>
</evidence>
<gene>
    <name evidence="3" type="primary">lnt</name>
    <name evidence="3" type="ORF">lam_054</name>
</gene>
<feature type="transmembrane region" description="Helical" evidence="1">
    <location>
        <begin position="93"/>
        <end position="116"/>
    </location>
</feature>
<feature type="transmembrane region" description="Helical" evidence="1">
    <location>
        <begin position="170"/>
        <end position="193"/>
    </location>
</feature>
<keyword evidence="4" id="KW-1185">Reference proteome</keyword>
<dbReference type="InterPro" id="IPR045378">
    <property type="entry name" value="LNT_N"/>
</dbReference>
<dbReference type="KEGG" id="lar:lam_054"/>
<evidence type="ECO:0000313" key="3">
    <source>
        <dbReference type="EMBL" id="AHA27437.1"/>
    </source>
</evidence>